<comment type="subcellular location">
    <subcellularLocation>
        <location evidence="1 8">Cell outer membrane</location>
        <topology evidence="1 8">Multi-pass membrane protein</topology>
    </subcellularLocation>
</comment>
<gene>
    <name evidence="14" type="ORF">ABDJ38_00005</name>
</gene>
<dbReference type="SUPFAM" id="SSF56935">
    <property type="entry name" value="Porins"/>
    <property type="match status" value="1"/>
</dbReference>
<evidence type="ECO:0000256" key="4">
    <source>
        <dbReference type="ARBA" id="ARBA00022692"/>
    </source>
</evidence>
<evidence type="ECO:0000256" key="5">
    <source>
        <dbReference type="ARBA" id="ARBA00023077"/>
    </source>
</evidence>
<keyword evidence="7 8" id="KW-0998">Cell outer membrane</keyword>
<keyword evidence="3 8" id="KW-1134">Transmembrane beta strand</keyword>
<dbReference type="NCBIfam" id="TIGR01782">
    <property type="entry name" value="TonB-Xanth-Caul"/>
    <property type="match status" value="1"/>
</dbReference>
<reference evidence="14 15" key="1">
    <citation type="submission" date="2024-05" db="EMBL/GenBank/DDBJ databases">
        <authorList>
            <person name="Park S."/>
        </authorList>
    </citation>
    <scope>NUCLEOTIDE SEQUENCE [LARGE SCALE GENOMIC DNA]</scope>
    <source>
        <strain evidence="14 15">DGU5</strain>
    </source>
</reference>
<evidence type="ECO:0000256" key="8">
    <source>
        <dbReference type="PROSITE-ProRule" id="PRU01360"/>
    </source>
</evidence>
<dbReference type="Gene3D" id="2.40.170.20">
    <property type="entry name" value="TonB-dependent receptor, beta-barrel domain"/>
    <property type="match status" value="1"/>
</dbReference>
<dbReference type="Pfam" id="PF07715">
    <property type="entry name" value="Plug"/>
    <property type="match status" value="1"/>
</dbReference>
<dbReference type="RefSeq" id="WP_346783018.1">
    <property type="nucleotide sequence ID" value="NZ_JBDLBR010000001.1"/>
</dbReference>
<evidence type="ECO:0000256" key="11">
    <source>
        <dbReference type="SAM" id="SignalP"/>
    </source>
</evidence>
<keyword evidence="4 8" id="KW-0812">Transmembrane</keyword>
<dbReference type="InterPro" id="IPR000531">
    <property type="entry name" value="Beta-barrel_TonB"/>
</dbReference>
<dbReference type="InterPro" id="IPR012910">
    <property type="entry name" value="Plug_dom"/>
</dbReference>
<name>A0ABV0CS52_9SPHN</name>
<comment type="caution">
    <text evidence="14">The sequence shown here is derived from an EMBL/GenBank/DDBJ whole genome shotgun (WGS) entry which is preliminary data.</text>
</comment>
<evidence type="ECO:0000256" key="2">
    <source>
        <dbReference type="ARBA" id="ARBA00022448"/>
    </source>
</evidence>
<protein>
    <submittedName>
        <fullName evidence="14">TonB-dependent receptor</fullName>
    </submittedName>
</protein>
<dbReference type="PANTHER" id="PTHR40980">
    <property type="entry name" value="PLUG DOMAIN-CONTAINING PROTEIN"/>
    <property type="match status" value="1"/>
</dbReference>
<keyword evidence="6 8" id="KW-0472">Membrane</keyword>
<dbReference type="PROSITE" id="PS52016">
    <property type="entry name" value="TONB_DEPENDENT_REC_3"/>
    <property type="match status" value="1"/>
</dbReference>
<keyword evidence="14" id="KW-0675">Receptor</keyword>
<dbReference type="Gene3D" id="2.170.130.10">
    <property type="entry name" value="TonB-dependent receptor, plug domain"/>
    <property type="match status" value="1"/>
</dbReference>
<proteinExistence type="inferred from homology"/>
<keyword evidence="11" id="KW-0732">Signal</keyword>
<organism evidence="14 15">
    <name type="scientific">Aurantiacibacter flavus</name>
    <dbReference type="NCBI Taxonomy" id="3145232"/>
    <lineage>
        <taxon>Bacteria</taxon>
        <taxon>Pseudomonadati</taxon>
        <taxon>Pseudomonadota</taxon>
        <taxon>Alphaproteobacteria</taxon>
        <taxon>Sphingomonadales</taxon>
        <taxon>Erythrobacteraceae</taxon>
        <taxon>Aurantiacibacter</taxon>
    </lineage>
</organism>
<evidence type="ECO:0000256" key="9">
    <source>
        <dbReference type="RuleBase" id="RU003357"/>
    </source>
</evidence>
<keyword evidence="2 8" id="KW-0813">Transport</keyword>
<dbReference type="InterPro" id="IPR010104">
    <property type="entry name" value="TonB_rcpt_bac"/>
</dbReference>
<dbReference type="Proteomes" id="UP001484535">
    <property type="component" value="Unassembled WGS sequence"/>
</dbReference>
<comment type="similarity">
    <text evidence="8 9">Belongs to the TonB-dependent receptor family.</text>
</comment>
<feature type="chain" id="PRO_5045923896" evidence="11">
    <location>
        <begin position="28"/>
        <end position="952"/>
    </location>
</feature>
<evidence type="ECO:0000256" key="1">
    <source>
        <dbReference type="ARBA" id="ARBA00004571"/>
    </source>
</evidence>
<evidence type="ECO:0000256" key="3">
    <source>
        <dbReference type="ARBA" id="ARBA00022452"/>
    </source>
</evidence>
<dbReference type="PROSITE" id="PS51257">
    <property type="entry name" value="PROKAR_LIPOPROTEIN"/>
    <property type="match status" value="1"/>
</dbReference>
<feature type="domain" description="TonB-dependent receptor-like beta-barrel" evidence="12">
    <location>
        <begin position="466"/>
        <end position="912"/>
    </location>
</feature>
<dbReference type="InterPro" id="IPR037066">
    <property type="entry name" value="Plug_dom_sf"/>
</dbReference>
<evidence type="ECO:0000313" key="14">
    <source>
        <dbReference type="EMBL" id="MEN7535555.1"/>
    </source>
</evidence>
<accession>A0ABV0CS52</accession>
<dbReference type="EMBL" id="JBDLBR010000001">
    <property type="protein sequence ID" value="MEN7535555.1"/>
    <property type="molecule type" value="Genomic_DNA"/>
</dbReference>
<feature type="signal peptide" evidence="11">
    <location>
        <begin position="1"/>
        <end position="27"/>
    </location>
</feature>
<evidence type="ECO:0000256" key="6">
    <source>
        <dbReference type="ARBA" id="ARBA00023136"/>
    </source>
</evidence>
<evidence type="ECO:0000313" key="15">
    <source>
        <dbReference type="Proteomes" id="UP001484535"/>
    </source>
</evidence>
<evidence type="ECO:0000256" key="7">
    <source>
        <dbReference type="ARBA" id="ARBA00023237"/>
    </source>
</evidence>
<sequence length="952" mass="104447">MKSNPRTLAGVSVFALALGCLANPAAAQTTGSRPDPVPEESGPQGAAGTPAGRETSDTIVVTGIRAALSEAIDVRRESPQVVDSIVAEDIGKLPDNNVVEALQRLTGVQVTDRGSGETNGLTIRGLTDALTTFNGRKIFTASGTAFAPADIPANLVKRIDVYKTRSATQIETGLAGQVDVITRRPLDFDGFALSANARGVYNEAADTFNPNVSVLLSNRWETGIGDIGVLIAGSYSKADYRDMSIFSGALVPFVTENPPSGTGFTPLERVFPETGAWTPGLETGLPYEAGSTFNLNEIETPYYLARDANFAPDVYGERERPAINAALQWAPNSSSTYTAEFLYNGFRSNTFNNLHFTFVDWWGSLGSDPGSTFNLYEGTNIISDRVVGDVFGFQSGDFSDNKTDSYVGAFNADWKIGDNLSVTTDLSYQWSKFETQFVATRLTRVAPQITVDFNADDGVPAWSFDDNALLYDPSAWTVGEFYDNASTSQGDAITWQTDAAYEFEDSWLKTIRTGFRYDKRGAADTIREQDAPVLGQPLTNLPGESYFISDDFFNGRANVPMSWINISGDWLAENTDLVRQLYRDSVDPGILLSDELTQTRVFDITETTLSLYGEVDMEQYIGDVRLFVQGGLRYVDVQTDLTFTDRLTGTIETGEAEASELLPSVTAIADLTSKLRLRFNFGRTLRRPEFGDLNPYYQLTGDLTNVGYGSGTGGNPDLEPTRSTNYDLSLEWYFKRDSAIYATVFRREVDGLVVTLPALLTIPGTGLNTDQFAVTRPENASNGVLEGLELGLTYFPDLPGILNGLGVTGSLTLLDSSQNIPVVDETGEIVDQNESDFFGVSDTSYNVTAAYDRGPLGFRLSYVWRKNFLNANETRQFANPLGIWRRPERSLDFQLNYNLTDRLGVTFDAVNLTKELQQSYYRFGEFGGPDEFNQGNTLLARTFAIGVRYNFN</sequence>
<evidence type="ECO:0000256" key="10">
    <source>
        <dbReference type="SAM" id="MobiDB-lite"/>
    </source>
</evidence>
<dbReference type="Pfam" id="PF00593">
    <property type="entry name" value="TonB_dep_Rec_b-barrel"/>
    <property type="match status" value="1"/>
</dbReference>
<keyword evidence="15" id="KW-1185">Reference proteome</keyword>
<dbReference type="InterPro" id="IPR036942">
    <property type="entry name" value="Beta-barrel_TonB_sf"/>
</dbReference>
<evidence type="ECO:0000259" key="12">
    <source>
        <dbReference type="Pfam" id="PF00593"/>
    </source>
</evidence>
<keyword evidence="5 9" id="KW-0798">TonB box</keyword>
<feature type="domain" description="TonB-dependent receptor plug" evidence="13">
    <location>
        <begin position="76"/>
        <end position="172"/>
    </location>
</feature>
<feature type="region of interest" description="Disordered" evidence="10">
    <location>
        <begin position="26"/>
        <end position="56"/>
    </location>
</feature>
<dbReference type="PANTHER" id="PTHR40980:SF3">
    <property type="entry name" value="TONB-DEPENDENT RECEPTOR-LIKE BETA-BARREL DOMAIN-CONTAINING PROTEIN"/>
    <property type="match status" value="1"/>
</dbReference>
<evidence type="ECO:0000259" key="13">
    <source>
        <dbReference type="Pfam" id="PF07715"/>
    </source>
</evidence>
<dbReference type="InterPro" id="IPR039426">
    <property type="entry name" value="TonB-dep_rcpt-like"/>
</dbReference>